<evidence type="ECO:0000259" key="4">
    <source>
        <dbReference type="Pfam" id="PF01555"/>
    </source>
</evidence>
<keyword evidence="6" id="KW-1185">Reference proteome</keyword>
<evidence type="ECO:0000256" key="1">
    <source>
        <dbReference type="ARBA" id="ARBA00006594"/>
    </source>
</evidence>
<proteinExistence type="inferred from homology"/>
<dbReference type="InterPro" id="IPR002052">
    <property type="entry name" value="DNA_methylase_N6_adenine_CS"/>
</dbReference>
<dbReference type="InterPro" id="IPR001091">
    <property type="entry name" value="RM_Methyltransferase"/>
</dbReference>
<organism evidence="5 6">
    <name type="scientific">Pseudonocardia aurantiaca</name>
    <dbReference type="NCBI Taxonomy" id="75290"/>
    <lineage>
        <taxon>Bacteria</taxon>
        <taxon>Bacillati</taxon>
        <taxon>Actinomycetota</taxon>
        <taxon>Actinomycetes</taxon>
        <taxon>Pseudonocardiales</taxon>
        <taxon>Pseudonocardiaceae</taxon>
        <taxon>Pseudonocardia</taxon>
    </lineage>
</organism>
<accession>A0ABW4FS45</accession>
<name>A0ABW4FS45_9PSEU</name>
<sequence length="898" mass="100456">MPPRRRTADGPVPVEAVRHADKRVNIPTADAKDFVSRDAATIDKVHYPRDPSLDPQLVWRGKDGQDSEDLIADAPPIYIQEKIDPRVLVENLRQTSVNGSAEPEYTLFDDFDGLEPFHKIDFYQHSANWSNRIVLGDSQQVMASLAEKENLRGQVQMIYFDPPYGIKFGSNWQVSTRKRDVKDGKVEDATREVEQIKAFRDTWELGIHSYLSYLRDRLVVARDLLTESGSIFVQIGDENVHLVRSLLDEVFGSANFVSLITFKKTSTATGELLAGVTDFLLWYAKSKDRVKFRNLWRTKVPGLIGGGQYNLVEGPKGQIEPIGDRTPDNLDGWRILAHSPLTSQSAGRDKGEGAASWFNVAFNGRSFRPSMQERWKTNESGMNRLKVANRLLAIGNTLRYRRYLEDFPVFQYSNSWEDTVTSGFGDPKFYVVQTHTRVVERCLLMTTDPGDLVLDPTCGSGTTAYVAEQWARRWITIDTSRVAVALARQRLMGAKLPYYLLADSVAGRAKEQELTREPAPSTGTTDDIRKGFVYQRVPHVTLKSIANNPDIVEGMSRAEIDAAVARHAETEVLYDKPYEDKKKVRVSGPFTVESVSPHRTTSFDAEIPTSEQAAEQSDEDAYLRTIHDNLLAAGVQNGRKSERLIFESLEPHGHPLIQFVGERRGGGNGTPQRVAVSVGPQYGTVSADWVKDAAREALRGRGFDMLVICGFAFDAYTSETATEFGAGNATDFASVHAERELGRLPVLLVRMNAELAMGDAVLKKTGTANLFTMFGEPDVQIDRTEHEVVVRLRGVDIYDPTTGVIRSNDTSEIALWMIDSDYNEESFFVRHCYFSGGGNDPYQRLKRALKSDIDEAAWATMYGTRSRPFPVPKTGRIAVKVINHYGDEVLKVFEVPSG</sequence>
<dbReference type="PANTHER" id="PTHR13370">
    <property type="entry name" value="RNA METHYLASE-RELATED"/>
    <property type="match status" value="1"/>
</dbReference>
<comment type="caution">
    <text evidence="5">The sequence shown here is derived from an EMBL/GenBank/DDBJ whole genome shotgun (WGS) entry which is preliminary data.</text>
</comment>
<dbReference type="PRINTS" id="PR00508">
    <property type="entry name" value="S21N4MTFRASE"/>
</dbReference>
<dbReference type="GO" id="GO:0008168">
    <property type="term" value="F:methyltransferase activity"/>
    <property type="evidence" value="ECO:0007669"/>
    <property type="project" value="UniProtKB-KW"/>
</dbReference>
<dbReference type="SUPFAM" id="SSF53335">
    <property type="entry name" value="S-adenosyl-L-methionine-dependent methyltransferases"/>
    <property type="match status" value="1"/>
</dbReference>
<dbReference type="PANTHER" id="PTHR13370:SF16">
    <property type="entry name" value="SITE-SPECIFIC DNA-METHYLTRANSFERASE (ADENINE-SPECIFIC)"/>
    <property type="match status" value="1"/>
</dbReference>
<reference evidence="6" key="1">
    <citation type="journal article" date="2019" name="Int. J. Syst. Evol. Microbiol.">
        <title>The Global Catalogue of Microorganisms (GCM) 10K type strain sequencing project: providing services to taxonomists for standard genome sequencing and annotation.</title>
        <authorList>
            <consortium name="The Broad Institute Genomics Platform"/>
            <consortium name="The Broad Institute Genome Sequencing Center for Infectious Disease"/>
            <person name="Wu L."/>
            <person name="Ma J."/>
        </authorList>
    </citation>
    <scope>NUCLEOTIDE SEQUENCE [LARGE SCALE GENOMIC DNA]</scope>
    <source>
        <strain evidence="6">JCM 12165</strain>
    </source>
</reference>
<evidence type="ECO:0000256" key="3">
    <source>
        <dbReference type="ARBA" id="ARBA00022679"/>
    </source>
</evidence>
<feature type="domain" description="DNA methylase N-4/N-6" evidence="4">
    <location>
        <begin position="155"/>
        <end position="487"/>
    </location>
</feature>
<dbReference type="InterPro" id="IPR002941">
    <property type="entry name" value="DNA_methylase_N4/N6"/>
</dbReference>
<dbReference type="EC" id="2.1.1.-" evidence="5"/>
<dbReference type="Proteomes" id="UP001597145">
    <property type="component" value="Unassembled WGS sequence"/>
</dbReference>
<dbReference type="Pfam" id="PF01555">
    <property type="entry name" value="N6_N4_Mtase"/>
    <property type="match status" value="1"/>
</dbReference>
<dbReference type="Gene3D" id="3.40.50.150">
    <property type="entry name" value="Vaccinia Virus protein VP39"/>
    <property type="match status" value="1"/>
</dbReference>
<evidence type="ECO:0000313" key="6">
    <source>
        <dbReference type="Proteomes" id="UP001597145"/>
    </source>
</evidence>
<keyword evidence="3 5" id="KW-0808">Transferase</keyword>
<dbReference type="GO" id="GO:0032259">
    <property type="term" value="P:methylation"/>
    <property type="evidence" value="ECO:0007669"/>
    <property type="project" value="UniProtKB-KW"/>
</dbReference>
<protein>
    <submittedName>
        <fullName evidence="5">Site-specific DNA-methyltransferase</fullName>
        <ecNumber evidence="5">2.1.1.-</ecNumber>
    </submittedName>
</protein>
<keyword evidence="2 5" id="KW-0489">Methyltransferase</keyword>
<dbReference type="EMBL" id="JBHUCP010000023">
    <property type="protein sequence ID" value="MFD1533112.1"/>
    <property type="molecule type" value="Genomic_DNA"/>
</dbReference>
<comment type="similarity">
    <text evidence="1">Belongs to the N(4)/N(6)-methyltransferase family.</text>
</comment>
<gene>
    <name evidence="5" type="ORF">ACFSCY_27170</name>
</gene>
<evidence type="ECO:0000256" key="2">
    <source>
        <dbReference type="ARBA" id="ARBA00022603"/>
    </source>
</evidence>
<dbReference type="InterPro" id="IPR029063">
    <property type="entry name" value="SAM-dependent_MTases_sf"/>
</dbReference>
<evidence type="ECO:0000313" key="5">
    <source>
        <dbReference type="EMBL" id="MFD1533112.1"/>
    </source>
</evidence>
<dbReference type="RefSeq" id="WP_343983403.1">
    <property type="nucleotide sequence ID" value="NZ_BAAAJG010000016.1"/>
</dbReference>
<dbReference type="PROSITE" id="PS00092">
    <property type="entry name" value="N6_MTASE"/>
    <property type="match status" value="1"/>
</dbReference>